<dbReference type="PANTHER" id="PTHR13298:SF11">
    <property type="entry name" value="RAPAMYCIN-INSENSITIVE COMPANION OF MTOR"/>
    <property type="match status" value="1"/>
</dbReference>
<feature type="region of interest" description="Disordered" evidence="1">
    <location>
        <begin position="320"/>
        <end position="340"/>
    </location>
</feature>
<keyword evidence="4" id="KW-1185">Reference proteome</keyword>
<dbReference type="AlphaFoldDB" id="F2UTN1"/>
<organism evidence="4">
    <name type="scientific">Salpingoeca rosetta (strain ATCC 50818 / BSB-021)</name>
    <dbReference type="NCBI Taxonomy" id="946362"/>
    <lineage>
        <taxon>Eukaryota</taxon>
        <taxon>Choanoflagellata</taxon>
        <taxon>Craspedida</taxon>
        <taxon>Salpingoecidae</taxon>
        <taxon>Salpingoeca</taxon>
    </lineage>
</organism>
<dbReference type="Pfam" id="PF14668">
    <property type="entry name" value="RICTOR_V"/>
    <property type="match status" value="1"/>
</dbReference>
<dbReference type="SMART" id="SM01310">
    <property type="entry name" value="RICTOR_V"/>
    <property type="match status" value="1"/>
</dbReference>
<dbReference type="EMBL" id="GL833075">
    <property type="protein sequence ID" value="EGD73739.1"/>
    <property type="molecule type" value="Genomic_DNA"/>
</dbReference>
<dbReference type="eggNOG" id="KOG3694">
    <property type="taxonomic scope" value="Eukaryota"/>
</dbReference>
<evidence type="ECO:0000256" key="1">
    <source>
        <dbReference type="SAM" id="MobiDB-lite"/>
    </source>
</evidence>
<reference evidence="3" key="1">
    <citation type="submission" date="2009-08" db="EMBL/GenBank/DDBJ databases">
        <title>Annotation of Salpingoeca rosetta.</title>
        <authorList>
            <consortium name="The Broad Institute Genome Sequencing Platform"/>
            <person name="Russ C."/>
            <person name="Cuomo C."/>
            <person name="Burger G."/>
            <person name="Gray M.W."/>
            <person name="Holland P.W.H."/>
            <person name="King N."/>
            <person name="Lang F.B.F."/>
            <person name="Roger A.J."/>
            <person name="Ruiz-Trillo I."/>
            <person name="Young S.K."/>
            <person name="Zeng Q."/>
            <person name="Gargeya S."/>
            <person name="Alvarado L."/>
            <person name="Berlin A."/>
            <person name="Chapman S.B."/>
            <person name="Chen Z."/>
            <person name="Freedman E."/>
            <person name="Gellesch M."/>
            <person name="Goldberg J."/>
            <person name="Griggs A."/>
            <person name="Gujja S."/>
            <person name="Heilman E."/>
            <person name="Heiman D."/>
            <person name="Howarth C."/>
            <person name="Mehta T."/>
            <person name="Neiman D."/>
            <person name="Pearson M."/>
            <person name="Roberts A."/>
            <person name="Saif S."/>
            <person name="Shea T."/>
            <person name="Shenoy N."/>
            <person name="Sisk P."/>
            <person name="Stolte C."/>
            <person name="Sykes S."/>
            <person name="White J."/>
            <person name="Yandava C."/>
            <person name="Haas B."/>
            <person name="Nusbaum C."/>
            <person name="Birren B."/>
        </authorList>
    </citation>
    <scope>NUCLEOTIDE SEQUENCE [LARGE SCALE GENOMIC DNA]</scope>
    <source>
        <strain evidence="3">ATCC 50818</strain>
    </source>
</reference>
<dbReference type="PANTHER" id="PTHR13298">
    <property type="entry name" value="CYTOSOLIC REGULATOR PIANISSIMO"/>
    <property type="match status" value="1"/>
</dbReference>
<dbReference type="GeneID" id="16067992"/>
<dbReference type="InterPro" id="IPR028268">
    <property type="entry name" value="Pianissimo_fam"/>
</dbReference>
<proteinExistence type="predicted"/>
<feature type="non-terminal residue" evidence="3">
    <location>
        <position position="340"/>
    </location>
</feature>
<gene>
    <name evidence="3" type="ORF">PTSG_11501</name>
</gene>
<dbReference type="InParanoid" id="F2UTN1"/>
<accession>F2UTN1</accession>
<dbReference type="STRING" id="946362.F2UTN1"/>
<evidence type="ECO:0000313" key="4">
    <source>
        <dbReference type="Proteomes" id="UP000007799"/>
    </source>
</evidence>
<dbReference type="GO" id="GO:0031932">
    <property type="term" value="C:TORC2 complex"/>
    <property type="evidence" value="ECO:0007669"/>
    <property type="project" value="InterPro"/>
</dbReference>
<dbReference type="RefSeq" id="XP_004987473.1">
    <property type="nucleotide sequence ID" value="XM_004987416.1"/>
</dbReference>
<dbReference type="GO" id="GO:0038203">
    <property type="term" value="P:TORC2 signaling"/>
    <property type="evidence" value="ECO:0007669"/>
    <property type="project" value="TreeGrafter"/>
</dbReference>
<feature type="domain" description="Rapamycin-insensitive companion of mTOR" evidence="2">
    <location>
        <begin position="96"/>
        <end position="167"/>
    </location>
</feature>
<sequence>MVYARTVETALSRSLRLRPENARIRTHTFVAYKGLMEDDDDDAVAPNGRVLVPIHPYSQLCQHADGAALLKVKGHLNPLIEDIMAYSQDLQDAEAAERAKAALWACAHVGSTPHGLAILPESVPKLITSIAEQTPILSMRGVCMLVLSLFGSHAKGAAKLHEIGWTVASNSDERYNISRISVAFPKSVSSILKKPPKTKIETWTAVAPTVDEYATSDDPAVVALMSKLAAISNAVLNRKVMAELIALKRQDTALFSNPHAFVQAYRMIAFGEYNLAARRQIDSLFLLDTCLASLPTTLDRFELSIRNMRRTRSGSLAAITGSPVSPTITRPSTAPTGSTR</sequence>
<evidence type="ECO:0000313" key="3">
    <source>
        <dbReference type="EMBL" id="EGD73739.1"/>
    </source>
</evidence>
<feature type="compositionally biased region" description="Polar residues" evidence="1">
    <location>
        <begin position="322"/>
        <end position="340"/>
    </location>
</feature>
<evidence type="ECO:0000259" key="2">
    <source>
        <dbReference type="SMART" id="SM01310"/>
    </source>
</evidence>
<protein>
    <recommendedName>
        <fullName evidence="2">Rapamycin-insensitive companion of mTOR domain-containing protein</fullName>
    </recommendedName>
</protein>
<dbReference type="KEGG" id="sre:PTSG_11501"/>
<dbReference type="OrthoDB" id="271111at2759"/>
<name>F2UTN1_SALR5</name>
<dbReference type="Proteomes" id="UP000007799">
    <property type="component" value="Unassembled WGS sequence"/>
</dbReference>
<dbReference type="InterPro" id="IPR029452">
    <property type="entry name" value="RICTOR_V"/>
</dbReference>